<dbReference type="EMBL" id="JAAIKD010000022">
    <property type="protein sequence ID" value="NEV95085.1"/>
    <property type="molecule type" value="Genomic_DNA"/>
</dbReference>
<reference evidence="1 2" key="1">
    <citation type="submission" date="2020-02" db="EMBL/GenBank/DDBJ databases">
        <title>Flavobacteriaceae Psychroflexus bacterium YR1-1, complete genome.</title>
        <authorList>
            <person name="Li Y."/>
            <person name="Wu S."/>
        </authorList>
    </citation>
    <scope>NUCLEOTIDE SEQUENCE [LARGE SCALE GENOMIC DNA]</scope>
    <source>
        <strain evidence="1 2">YR1-1</strain>
    </source>
</reference>
<dbReference type="AlphaFoldDB" id="A0A6B3R796"/>
<gene>
    <name evidence="1" type="ORF">G3567_13160</name>
</gene>
<evidence type="ECO:0008006" key="3">
    <source>
        <dbReference type="Google" id="ProtNLM"/>
    </source>
</evidence>
<keyword evidence="2" id="KW-1185">Reference proteome</keyword>
<dbReference type="Gene3D" id="3.40.50.1820">
    <property type="entry name" value="alpha/beta hydrolase"/>
    <property type="match status" value="1"/>
</dbReference>
<comment type="caution">
    <text evidence="1">The sequence shown here is derived from an EMBL/GenBank/DDBJ whole genome shotgun (WGS) entry which is preliminary data.</text>
</comment>
<dbReference type="PANTHER" id="PTHR48098:SF6">
    <property type="entry name" value="FERRI-BACILLIBACTIN ESTERASE BESA"/>
    <property type="match status" value="1"/>
</dbReference>
<evidence type="ECO:0000313" key="1">
    <source>
        <dbReference type="EMBL" id="NEV95085.1"/>
    </source>
</evidence>
<evidence type="ECO:0000313" key="2">
    <source>
        <dbReference type="Proteomes" id="UP000478505"/>
    </source>
</evidence>
<dbReference type="InterPro" id="IPR000801">
    <property type="entry name" value="Esterase-like"/>
</dbReference>
<dbReference type="InterPro" id="IPR029058">
    <property type="entry name" value="AB_hydrolase_fold"/>
</dbReference>
<sequence>MKTLLVQILTLISFASFGQGVDSLDYEIKTIDSKHLDDERTLKVYLPKNYTPKDRYPVIYMTDGSSQNFEVAKGYINALSLSDFNIIPPSILVGIVHKKRNEELKNIKSGEYFTEYLFQEVIQFIDSTYCTSGFNVMIGHSNGAEYNHKLLMREGNPFNGFITLSTYFQKNDPNRNRLSEFFENYQGRTIYYFVANGTKDAPSRFQAGNVLDSLYQNSPNQAIKFMKKEYEANHLTIVPHALLDGLKFIFQDYNNLENYASIVEYDEYYLTDLKKNYGLTGSFSMQDLDGYLSSIIQRKDKEEFKYFLDFVEKHKLWFGGGLDHVNIGNQYFAMEMYPEAIESYNMAIEDSEKTDDRVFYYNIHRPVKSYVIEGRKDEVVDFLEKSREILPEEYYLRMSYRIAKFAIENEVSVKKGRNALEYCKANYKKNSLFTREDLAHLEKK</sequence>
<dbReference type="InterPro" id="IPR011990">
    <property type="entry name" value="TPR-like_helical_dom_sf"/>
</dbReference>
<dbReference type="Proteomes" id="UP000478505">
    <property type="component" value="Unassembled WGS sequence"/>
</dbReference>
<dbReference type="Gene3D" id="1.25.40.10">
    <property type="entry name" value="Tetratricopeptide repeat domain"/>
    <property type="match status" value="1"/>
</dbReference>
<dbReference type="InterPro" id="IPR050583">
    <property type="entry name" value="Mycobacterial_A85_antigen"/>
</dbReference>
<dbReference type="SUPFAM" id="SSF48452">
    <property type="entry name" value="TPR-like"/>
    <property type="match status" value="1"/>
</dbReference>
<name>A0A6B3R796_9FLAO</name>
<accession>A0A6B3R796</accession>
<dbReference type="PANTHER" id="PTHR48098">
    <property type="entry name" value="ENTEROCHELIN ESTERASE-RELATED"/>
    <property type="match status" value="1"/>
</dbReference>
<organism evidence="1 2">
    <name type="scientific">Psychroflexus aurantiacus</name>
    <dbReference type="NCBI Taxonomy" id="2709310"/>
    <lineage>
        <taxon>Bacteria</taxon>
        <taxon>Pseudomonadati</taxon>
        <taxon>Bacteroidota</taxon>
        <taxon>Flavobacteriia</taxon>
        <taxon>Flavobacteriales</taxon>
        <taxon>Flavobacteriaceae</taxon>
        <taxon>Psychroflexus</taxon>
    </lineage>
</organism>
<dbReference type="Pfam" id="PF00756">
    <property type="entry name" value="Esterase"/>
    <property type="match status" value="1"/>
</dbReference>
<proteinExistence type="predicted"/>
<dbReference type="RefSeq" id="WP_164005779.1">
    <property type="nucleotide sequence ID" value="NZ_JAAIKD010000022.1"/>
</dbReference>
<protein>
    <recommendedName>
        <fullName evidence="3">Esterase</fullName>
    </recommendedName>
</protein>
<dbReference type="SUPFAM" id="SSF53474">
    <property type="entry name" value="alpha/beta-Hydrolases"/>
    <property type="match status" value="1"/>
</dbReference>